<organism evidence="2 3">
    <name type="scientific">Suillus luteus UH-Slu-Lm8-n1</name>
    <dbReference type="NCBI Taxonomy" id="930992"/>
    <lineage>
        <taxon>Eukaryota</taxon>
        <taxon>Fungi</taxon>
        <taxon>Dikarya</taxon>
        <taxon>Basidiomycota</taxon>
        <taxon>Agaricomycotina</taxon>
        <taxon>Agaricomycetes</taxon>
        <taxon>Agaricomycetidae</taxon>
        <taxon>Boletales</taxon>
        <taxon>Suillineae</taxon>
        <taxon>Suillaceae</taxon>
        <taxon>Suillus</taxon>
    </lineage>
</organism>
<reference evidence="2 3" key="1">
    <citation type="submission" date="2014-04" db="EMBL/GenBank/DDBJ databases">
        <authorList>
            <consortium name="DOE Joint Genome Institute"/>
            <person name="Kuo A."/>
            <person name="Ruytinx J."/>
            <person name="Rineau F."/>
            <person name="Colpaert J."/>
            <person name="Kohler A."/>
            <person name="Nagy L.G."/>
            <person name="Floudas D."/>
            <person name="Copeland A."/>
            <person name="Barry K.W."/>
            <person name="Cichocki N."/>
            <person name="Veneault-Fourrey C."/>
            <person name="LaButti K."/>
            <person name="Lindquist E.A."/>
            <person name="Lipzen A."/>
            <person name="Lundell T."/>
            <person name="Morin E."/>
            <person name="Murat C."/>
            <person name="Sun H."/>
            <person name="Tunlid A."/>
            <person name="Henrissat B."/>
            <person name="Grigoriev I.V."/>
            <person name="Hibbett D.S."/>
            <person name="Martin F."/>
            <person name="Nordberg H.P."/>
            <person name="Cantor M.N."/>
            <person name="Hua S.X."/>
        </authorList>
    </citation>
    <scope>NUCLEOTIDE SEQUENCE [LARGE SCALE GENOMIC DNA]</scope>
    <source>
        <strain evidence="2 3">UH-Slu-Lm8-n1</strain>
    </source>
</reference>
<accession>A0A0D0AR44</accession>
<evidence type="ECO:0000313" key="2">
    <source>
        <dbReference type="EMBL" id="KIK44211.1"/>
    </source>
</evidence>
<dbReference type="AlphaFoldDB" id="A0A0D0AR44"/>
<proteinExistence type="predicted"/>
<evidence type="ECO:0000313" key="3">
    <source>
        <dbReference type="Proteomes" id="UP000054485"/>
    </source>
</evidence>
<feature type="region of interest" description="Disordered" evidence="1">
    <location>
        <begin position="46"/>
        <end position="67"/>
    </location>
</feature>
<dbReference type="HOGENOM" id="CLU_2814143_0_0_1"/>
<dbReference type="Proteomes" id="UP000054485">
    <property type="component" value="Unassembled WGS sequence"/>
</dbReference>
<evidence type="ECO:0000256" key="1">
    <source>
        <dbReference type="SAM" id="MobiDB-lite"/>
    </source>
</evidence>
<keyword evidence="3" id="KW-1185">Reference proteome</keyword>
<name>A0A0D0AR44_9AGAM</name>
<gene>
    <name evidence="2" type="ORF">CY34DRAFT_802910</name>
</gene>
<sequence>MSSMPSLPEFQREMNNLYSGIRTRSVTNDSESFYKTFCETRPTVTSTLTSNPTRGRLLGLVSPSQTI</sequence>
<dbReference type="InParanoid" id="A0A0D0AR44"/>
<dbReference type="EMBL" id="KN835195">
    <property type="protein sequence ID" value="KIK44211.1"/>
    <property type="molecule type" value="Genomic_DNA"/>
</dbReference>
<protein>
    <submittedName>
        <fullName evidence="2">Uncharacterized protein</fullName>
    </submittedName>
</protein>
<reference evidence="3" key="2">
    <citation type="submission" date="2015-01" db="EMBL/GenBank/DDBJ databases">
        <title>Evolutionary Origins and Diversification of the Mycorrhizal Mutualists.</title>
        <authorList>
            <consortium name="DOE Joint Genome Institute"/>
            <consortium name="Mycorrhizal Genomics Consortium"/>
            <person name="Kohler A."/>
            <person name="Kuo A."/>
            <person name="Nagy L.G."/>
            <person name="Floudas D."/>
            <person name="Copeland A."/>
            <person name="Barry K.W."/>
            <person name="Cichocki N."/>
            <person name="Veneault-Fourrey C."/>
            <person name="LaButti K."/>
            <person name="Lindquist E.A."/>
            <person name="Lipzen A."/>
            <person name="Lundell T."/>
            <person name="Morin E."/>
            <person name="Murat C."/>
            <person name="Riley R."/>
            <person name="Ohm R."/>
            <person name="Sun H."/>
            <person name="Tunlid A."/>
            <person name="Henrissat B."/>
            <person name="Grigoriev I.V."/>
            <person name="Hibbett D.S."/>
            <person name="Martin F."/>
        </authorList>
    </citation>
    <scope>NUCLEOTIDE SEQUENCE [LARGE SCALE GENOMIC DNA]</scope>
    <source>
        <strain evidence="3">UH-Slu-Lm8-n1</strain>
    </source>
</reference>